<feature type="transmembrane region" description="Helical" evidence="1">
    <location>
        <begin position="230"/>
        <end position="250"/>
    </location>
</feature>
<name>A0AA88XFY0_PINIB</name>
<keyword evidence="1" id="KW-0472">Membrane</keyword>
<protein>
    <recommendedName>
        <fullName evidence="4">Major facilitator superfamily (MFS) profile domain-containing protein</fullName>
    </recommendedName>
</protein>
<feature type="transmembrane region" description="Helical" evidence="1">
    <location>
        <begin position="171"/>
        <end position="190"/>
    </location>
</feature>
<dbReference type="SUPFAM" id="SSF103473">
    <property type="entry name" value="MFS general substrate transporter"/>
    <property type="match status" value="1"/>
</dbReference>
<comment type="caution">
    <text evidence="2">The sequence shown here is derived from an EMBL/GenBank/DDBJ whole genome shotgun (WGS) entry which is preliminary data.</text>
</comment>
<proteinExistence type="predicted"/>
<feature type="transmembrane region" description="Helical" evidence="1">
    <location>
        <begin position="197"/>
        <end position="224"/>
    </location>
</feature>
<dbReference type="Pfam" id="PF07690">
    <property type="entry name" value="MFS_1"/>
    <property type="match status" value="1"/>
</dbReference>
<dbReference type="InterPro" id="IPR011701">
    <property type="entry name" value="MFS"/>
</dbReference>
<feature type="transmembrane region" description="Helical" evidence="1">
    <location>
        <begin position="57"/>
        <end position="76"/>
    </location>
</feature>
<keyword evidence="1" id="KW-0812">Transmembrane</keyword>
<dbReference type="AlphaFoldDB" id="A0AA88XFY0"/>
<reference evidence="2" key="1">
    <citation type="submission" date="2019-08" db="EMBL/GenBank/DDBJ databases">
        <title>The improved chromosome-level genome for the pearl oyster Pinctada fucata martensii using PacBio sequencing and Hi-C.</title>
        <authorList>
            <person name="Zheng Z."/>
        </authorList>
    </citation>
    <scope>NUCLEOTIDE SEQUENCE</scope>
    <source>
        <strain evidence="2">ZZ-2019</strain>
        <tissue evidence="2">Adductor muscle</tissue>
    </source>
</reference>
<organism evidence="2 3">
    <name type="scientific">Pinctada imbricata</name>
    <name type="common">Atlantic pearl-oyster</name>
    <name type="synonym">Pinctada martensii</name>
    <dbReference type="NCBI Taxonomy" id="66713"/>
    <lineage>
        <taxon>Eukaryota</taxon>
        <taxon>Metazoa</taxon>
        <taxon>Spiralia</taxon>
        <taxon>Lophotrochozoa</taxon>
        <taxon>Mollusca</taxon>
        <taxon>Bivalvia</taxon>
        <taxon>Autobranchia</taxon>
        <taxon>Pteriomorphia</taxon>
        <taxon>Pterioida</taxon>
        <taxon>Pterioidea</taxon>
        <taxon>Pteriidae</taxon>
        <taxon>Pinctada</taxon>
    </lineage>
</organism>
<dbReference type="PANTHER" id="PTHR11360:SF284">
    <property type="entry name" value="EG:103B4.3 PROTEIN-RELATED"/>
    <property type="match status" value="1"/>
</dbReference>
<dbReference type="PANTHER" id="PTHR11360">
    <property type="entry name" value="MONOCARBOXYLATE TRANSPORTER"/>
    <property type="match status" value="1"/>
</dbReference>
<sequence>MGFSLCLISSFSIAPKYFTGKRRLFVTGFITVGAGVGALVFPVIIQLLLRTYNWRGVSLIFSDINLNMLVSAMLFVNKSQYKQEQSKSPSIMCTTTLRGILTNGVFMGYCIAVWILYPCFNNVLIFFIDFFESHGIPRSTCAWLLTGTNVANTLARLIPPFLSQFERIPKLAILAAILPIAAVVFVMFPFAKSFMHFVILVCIFGICLGVKMASLSLIAFHIIGAEGYPIGLGILMTGYGISNVIAGPIAG</sequence>
<keyword evidence="3" id="KW-1185">Reference proteome</keyword>
<keyword evidence="1" id="KW-1133">Transmembrane helix</keyword>
<dbReference type="Proteomes" id="UP001186944">
    <property type="component" value="Unassembled WGS sequence"/>
</dbReference>
<feature type="transmembrane region" description="Helical" evidence="1">
    <location>
        <begin position="24"/>
        <end position="45"/>
    </location>
</feature>
<feature type="transmembrane region" description="Helical" evidence="1">
    <location>
        <begin position="97"/>
        <end position="117"/>
    </location>
</feature>
<accession>A0AA88XFY0</accession>
<dbReference type="InterPro" id="IPR036259">
    <property type="entry name" value="MFS_trans_sf"/>
</dbReference>
<evidence type="ECO:0008006" key="4">
    <source>
        <dbReference type="Google" id="ProtNLM"/>
    </source>
</evidence>
<evidence type="ECO:0000256" key="1">
    <source>
        <dbReference type="SAM" id="Phobius"/>
    </source>
</evidence>
<dbReference type="InterPro" id="IPR050327">
    <property type="entry name" value="Proton-linked_MCT"/>
</dbReference>
<gene>
    <name evidence="2" type="ORF">FSP39_015972</name>
</gene>
<evidence type="ECO:0000313" key="3">
    <source>
        <dbReference type="Proteomes" id="UP001186944"/>
    </source>
</evidence>
<dbReference type="GO" id="GO:0022857">
    <property type="term" value="F:transmembrane transporter activity"/>
    <property type="evidence" value="ECO:0007669"/>
    <property type="project" value="InterPro"/>
</dbReference>
<dbReference type="EMBL" id="VSWD01000013">
    <property type="protein sequence ID" value="KAK3084589.1"/>
    <property type="molecule type" value="Genomic_DNA"/>
</dbReference>
<dbReference type="Gene3D" id="1.20.1250.20">
    <property type="entry name" value="MFS general substrate transporter like domains"/>
    <property type="match status" value="1"/>
</dbReference>
<evidence type="ECO:0000313" key="2">
    <source>
        <dbReference type="EMBL" id="KAK3084589.1"/>
    </source>
</evidence>